<keyword evidence="1" id="KW-0812">Transmembrane</keyword>
<feature type="transmembrane region" description="Helical" evidence="1">
    <location>
        <begin position="86"/>
        <end position="105"/>
    </location>
</feature>
<feature type="transmembrane region" description="Helical" evidence="1">
    <location>
        <begin position="20"/>
        <end position="39"/>
    </location>
</feature>
<sequence length="411" mass="46100">MTDFKKIYARYRTFYSSSNFSKTVLYLITGFGTAASFIARLFIELFAVIIGSSPAIISLITSSRNLIQQIFQSTFGRISDRIGRKIMLIFGFLFSGLALFTFPFISKGWVLLIAVIIFSFGYAIYYPAFTALQGDLTNRANRAGLISMITIVGAIATLSSLLIIGQLGSLGDTTFKQYSIILRVTALLFLLSACVSLFIFDPPVKKLQEKTVFSLAPVKKNKEFRRFVYVNSIMFFFMAAGWPIFSFVRAEYATAQENTFIWAAFSVTQILTLLILSKIINIIPRKTLLFFGRVFMFYIPLNLIFTVLWWPYWWIIAIGSAVSGMSNAIFIVGQNSFILDCAATEEKGTYTGIYNLFLGVSTFLGSLIFGLIAEIMFSSLGKWKAIVFLLTVITVGRFISSLGYLLIKKPK</sequence>
<dbReference type="EMBL" id="CP084166">
    <property type="protein sequence ID" value="UJG40534.1"/>
    <property type="molecule type" value="Genomic_DNA"/>
</dbReference>
<dbReference type="Pfam" id="PF07690">
    <property type="entry name" value="MFS_1"/>
    <property type="match status" value="1"/>
</dbReference>
<feature type="transmembrane region" description="Helical" evidence="1">
    <location>
        <begin position="288"/>
        <end position="306"/>
    </location>
</feature>
<dbReference type="InterPro" id="IPR052528">
    <property type="entry name" value="Sugar_transport-like"/>
</dbReference>
<feature type="transmembrane region" description="Helical" evidence="1">
    <location>
        <begin position="312"/>
        <end position="332"/>
    </location>
</feature>
<dbReference type="InterPro" id="IPR020846">
    <property type="entry name" value="MFS_dom"/>
</dbReference>
<keyword evidence="1" id="KW-1133">Transmembrane helix</keyword>
<dbReference type="Gene3D" id="1.20.1250.20">
    <property type="entry name" value="MFS general substrate transporter like domains"/>
    <property type="match status" value="1"/>
</dbReference>
<feature type="transmembrane region" description="Helical" evidence="1">
    <location>
        <begin position="353"/>
        <end position="373"/>
    </location>
</feature>
<proteinExistence type="predicted"/>
<gene>
    <name evidence="3" type="ORF">K9W45_11945</name>
</gene>
<reference evidence="3" key="1">
    <citation type="journal article" date="2022" name="Nat. Microbiol.">
        <title>Unique mobile elements and scalable gene flow at the prokaryote-eukaryote boundary revealed by circularized Asgard archaea genomes.</title>
        <authorList>
            <person name="Wu F."/>
            <person name="Speth D.R."/>
            <person name="Philosof A."/>
            <person name="Cremiere A."/>
            <person name="Narayanan A."/>
            <person name="Barco R.A."/>
            <person name="Connon S.A."/>
            <person name="Amend J.P."/>
            <person name="Antoshechkin I.A."/>
            <person name="Orphan V.J."/>
        </authorList>
    </citation>
    <scope>NUCLEOTIDE SEQUENCE</scope>
    <source>
        <strain evidence="3">PM71</strain>
    </source>
</reference>
<protein>
    <submittedName>
        <fullName evidence="3">MFS transporter</fullName>
    </submittedName>
</protein>
<dbReference type="PANTHER" id="PTHR23526:SF2">
    <property type="entry name" value="MAJOR FACILITATOR SUPERFAMILY (MFS) PROFILE DOMAIN-CONTAINING PROTEIN"/>
    <property type="match status" value="1"/>
</dbReference>
<dbReference type="AlphaFoldDB" id="A0A9Y1BLN6"/>
<organism evidence="3">
    <name type="scientific">Candidatus Heimdallarchaeum aukensis</name>
    <dbReference type="NCBI Taxonomy" id="2876573"/>
    <lineage>
        <taxon>Archaea</taxon>
        <taxon>Promethearchaeati</taxon>
        <taxon>Candidatus Heimdallarchaeota</taxon>
        <taxon>Candidatus Heimdallarchaeia (ex Rinke et al. 2021) (nom. nud.)</taxon>
        <taxon>Candidatus Heimdallarchaeales</taxon>
        <taxon>Candidatus Heimdallarchaeaceae</taxon>
        <taxon>Candidatus Heimdallarchaeum</taxon>
    </lineage>
</organism>
<dbReference type="InterPro" id="IPR036259">
    <property type="entry name" value="MFS_trans_sf"/>
</dbReference>
<dbReference type="Proteomes" id="UP001201020">
    <property type="component" value="Chromosome"/>
</dbReference>
<dbReference type="GO" id="GO:0022857">
    <property type="term" value="F:transmembrane transporter activity"/>
    <property type="evidence" value="ECO:0007669"/>
    <property type="project" value="InterPro"/>
</dbReference>
<feature type="transmembrane region" description="Helical" evidence="1">
    <location>
        <begin position="144"/>
        <end position="168"/>
    </location>
</feature>
<feature type="transmembrane region" description="Helical" evidence="1">
    <location>
        <begin position="260"/>
        <end position="276"/>
    </location>
</feature>
<feature type="transmembrane region" description="Helical" evidence="1">
    <location>
        <begin position="227"/>
        <end position="248"/>
    </location>
</feature>
<dbReference type="PANTHER" id="PTHR23526">
    <property type="entry name" value="INTEGRAL MEMBRANE TRANSPORT PROTEIN-RELATED"/>
    <property type="match status" value="1"/>
</dbReference>
<feature type="transmembrane region" description="Helical" evidence="1">
    <location>
        <begin position="180"/>
        <end position="200"/>
    </location>
</feature>
<evidence type="ECO:0000256" key="1">
    <source>
        <dbReference type="SAM" id="Phobius"/>
    </source>
</evidence>
<name>A0A9Y1BLN6_9ARCH</name>
<feature type="domain" description="Major facilitator superfamily (MFS) profile" evidence="2">
    <location>
        <begin position="18"/>
        <end position="411"/>
    </location>
</feature>
<keyword evidence="1" id="KW-0472">Membrane</keyword>
<dbReference type="InterPro" id="IPR011701">
    <property type="entry name" value="MFS"/>
</dbReference>
<evidence type="ECO:0000313" key="3">
    <source>
        <dbReference type="EMBL" id="UJG40534.1"/>
    </source>
</evidence>
<evidence type="ECO:0000259" key="2">
    <source>
        <dbReference type="PROSITE" id="PS50850"/>
    </source>
</evidence>
<feature type="transmembrane region" description="Helical" evidence="1">
    <location>
        <begin position="45"/>
        <end position="66"/>
    </location>
</feature>
<accession>A0A9Y1BLN6</accession>
<dbReference type="SUPFAM" id="SSF103473">
    <property type="entry name" value="MFS general substrate transporter"/>
    <property type="match status" value="1"/>
</dbReference>
<feature type="transmembrane region" description="Helical" evidence="1">
    <location>
        <begin position="111"/>
        <end position="132"/>
    </location>
</feature>
<feature type="transmembrane region" description="Helical" evidence="1">
    <location>
        <begin position="385"/>
        <end position="407"/>
    </location>
</feature>
<dbReference type="PROSITE" id="PS50850">
    <property type="entry name" value="MFS"/>
    <property type="match status" value="1"/>
</dbReference>